<accession>A0A8J6TJG1</accession>
<name>A0A8J6TJG1_9BACT</name>
<dbReference type="AlphaFoldDB" id="A0A8J6TJG1"/>
<gene>
    <name evidence="1" type="ORF">H8D96_03065</name>
</gene>
<evidence type="ECO:0000313" key="1">
    <source>
        <dbReference type="EMBL" id="MBC8430879.1"/>
    </source>
</evidence>
<sequence>DIARSMVKECGMSENYLVDGKWQRDPANELVCKNRFGTLNSVIVVKPD</sequence>
<dbReference type="InterPro" id="IPR013783">
    <property type="entry name" value="Ig-like_fold"/>
</dbReference>
<proteinExistence type="predicted"/>
<protein>
    <submittedName>
        <fullName evidence="1">Uncharacterized protein</fullName>
    </submittedName>
</protein>
<feature type="non-terminal residue" evidence="1">
    <location>
        <position position="1"/>
    </location>
</feature>
<dbReference type="EMBL" id="JACNIG010000092">
    <property type="protein sequence ID" value="MBC8430879.1"/>
    <property type="molecule type" value="Genomic_DNA"/>
</dbReference>
<dbReference type="Gene3D" id="2.60.40.10">
    <property type="entry name" value="Immunoglobulins"/>
    <property type="match status" value="1"/>
</dbReference>
<organism evidence="1 2">
    <name type="scientific">Candidatus Desulfatibia vada</name>
    <dbReference type="NCBI Taxonomy" id="2841696"/>
    <lineage>
        <taxon>Bacteria</taxon>
        <taxon>Pseudomonadati</taxon>
        <taxon>Thermodesulfobacteriota</taxon>
        <taxon>Desulfobacteria</taxon>
        <taxon>Desulfobacterales</taxon>
        <taxon>Desulfobacterales incertae sedis</taxon>
        <taxon>Candidatus Desulfatibia</taxon>
    </lineage>
</organism>
<reference evidence="1 2" key="1">
    <citation type="submission" date="2020-08" db="EMBL/GenBank/DDBJ databases">
        <title>Bridging the membrane lipid divide: bacteria of the FCB group superphylum have the potential to synthesize archaeal ether lipids.</title>
        <authorList>
            <person name="Villanueva L."/>
            <person name="Von Meijenfeldt F.A.B."/>
            <person name="Westbye A.B."/>
            <person name="Yadav S."/>
            <person name="Hopmans E.C."/>
            <person name="Dutilh B.E."/>
            <person name="Sinninghe Damste J.S."/>
        </authorList>
    </citation>
    <scope>NUCLEOTIDE SEQUENCE [LARGE SCALE GENOMIC DNA]</scope>
    <source>
        <strain evidence="1">NIOZ-UU17</strain>
    </source>
</reference>
<comment type="caution">
    <text evidence="1">The sequence shown here is derived from an EMBL/GenBank/DDBJ whole genome shotgun (WGS) entry which is preliminary data.</text>
</comment>
<evidence type="ECO:0000313" key="2">
    <source>
        <dbReference type="Proteomes" id="UP000605201"/>
    </source>
</evidence>
<dbReference type="Proteomes" id="UP000605201">
    <property type="component" value="Unassembled WGS sequence"/>
</dbReference>